<evidence type="ECO:0000313" key="3">
    <source>
        <dbReference type="Proteomes" id="UP000188324"/>
    </source>
</evidence>
<dbReference type="Proteomes" id="UP000188324">
    <property type="component" value="Chromosome"/>
</dbReference>
<dbReference type="STRING" id="1610493.RPIT_06575"/>
<keyword evidence="1" id="KW-0129">CBS domain</keyword>
<dbReference type="PANTHER" id="PTHR43080:SF2">
    <property type="entry name" value="CBS DOMAIN-CONTAINING PROTEIN"/>
    <property type="match status" value="1"/>
</dbReference>
<dbReference type="Gene3D" id="3.10.580.10">
    <property type="entry name" value="CBS-domain"/>
    <property type="match status" value="1"/>
</dbReference>
<evidence type="ECO:0000313" key="2">
    <source>
        <dbReference type="EMBL" id="AQP44516.1"/>
    </source>
</evidence>
<reference evidence="2 3" key="1">
    <citation type="journal article" date="2016" name="Int. J. Syst. Evol. Microbiol.">
        <title>Tessaracoccus flavus sp. nov., isolated from the drainage system of a lindane-producing factory.</title>
        <authorList>
            <person name="Kumari R."/>
            <person name="Singh P."/>
            <person name="Schumann P."/>
            <person name="Lal R."/>
        </authorList>
    </citation>
    <scope>NUCLEOTIDE SEQUENCE [LARGE SCALE GENOMIC DNA]</scope>
    <source>
        <strain evidence="2 3">RP1T</strain>
    </source>
</reference>
<dbReference type="KEGG" id="tfl:RPIT_06575"/>
<dbReference type="SUPFAM" id="SSF54631">
    <property type="entry name" value="CBS-domain pair"/>
    <property type="match status" value="1"/>
</dbReference>
<dbReference type="InterPro" id="IPR051257">
    <property type="entry name" value="Diverse_CBS-Domain"/>
</dbReference>
<dbReference type="InterPro" id="IPR046342">
    <property type="entry name" value="CBS_dom_sf"/>
</dbReference>
<organism evidence="2 3">
    <name type="scientific">Tessaracoccus flavus</name>
    <dbReference type="NCBI Taxonomy" id="1610493"/>
    <lineage>
        <taxon>Bacteria</taxon>
        <taxon>Bacillati</taxon>
        <taxon>Actinomycetota</taxon>
        <taxon>Actinomycetes</taxon>
        <taxon>Propionibacteriales</taxon>
        <taxon>Propionibacteriaceae</taxon>
        <taxon>Tessaracoccus</taxon>
    </lineage>
</organism>
<dbReference type="Pfam" id="PF00571">
    <property type="entry name" value="CBS"/>
    <property type="match status" value="2"/>
</dbReference>
<dbReference type="PROSITE" id="PS51371">
    <property type="entry name" value="CBS"/>
    <property type="match status" value="2"/>
</dbReference>
<sequence>MKTARDLMTSPAHTLSPSDTLVEAARQLSAHGVGSMPVVDGGALVGVLTDRDIVVGGIAEGHDPASTPVSVIATTDVVSVSPDDDAQAVATAMSEHQIRRVPVVEDGKVVGVVSQADVALELDNSTAGEVVEGISR</sequence>
<dbReference type="InterPro" id="IPR000644">
    <property type="entry name" value="CBS_dom"/>
</dbReference>
<dbReference type="CDD" id="cd04622">
    <property type="entry name" value="CBS_pair_HRP1_like"/>
    <property type="match status" value="1"/>
</dbReference>
<dbReference type="SMART" id="SM00116">
    <property type="entry name" value="CBS"/>
    <property type="match status" value="2"/>
</dbReference>
<accession>A0A1Q2CEI5</accession>
<protein>
    <submittedName>
        <fullName evidence="2">Uncharacterized protein</fullName>
    </submittedName>
</protein>
<evidence type="ECO:0000256" key="1">
    <source>
        <dbReference type="ARBA" id="ARBA00023122"/>
    </source>
</evidence>
<dbReference type="AlphaFoldDB" id="A0A1Q2CEI5"/>
<name>A0A1Q2CEI5_9ACTN</name>
<keyword evidence="3" id="KW-1185">Reference proteome</keyword>
<gene>
    <name evidence="2" type="ORF">RPIT_06575</name>
</gene>
<dbReference type="RefSeq" id="WP_162274511.1">
    <property type="nucleotide sequence ID" value="NZ_CP019605.1"/>
</dbReference>
<dbReference type="EMBL" id="CP019605">
    <property type="protein sequence ID" value="AQP44516.1"/>
    <property type="molecule type" value="Genomic_DNA"/>
</dbReference>
<dbReference type="PANTHER" id="PTHR43080">
    <property type="entry name" value="CBS DOMAIN-CONTAINING PROTEIN CBSX3, MITOCHONDRIAL"/>
    <property type="match status" value="1"/>
</dbReference>
<proteinExistence type="predicted"/>